<name>A0A2I0VA98_9ASPA</name>
<accession>A0A2I0VA98</accession>
<organism evidence="1 2">
    <name type="scientific">Dendrobium catenatum</name>
    <dbReference type="NCBI Taxonomy" id="906689"/>
    <lineage>
        <taxon>Eukaryota</taxon>
        <taxon>Viridiplantae</taxon>
        <taxon>Streptophyta</taxon>
        <taxon>Embryophyta</taxon>
        <taxon>Tracheophyta</taxon>
        <taxon>Spermatophyta</taxon>
        <taxon>Magnoliopsida</taxon>
        <taxon>Liliopsida</taxon>
        <taxon>Asparagales</taxon>
        <taxon>Orchidaceae</taxon>
        <taxon>Epidendroideae</taxon>
        <taxon>Malaxideae</taxon>
        <taxon>Dendrobiinae</taxon>
        <taxon>Dendrobium</taxon>
    </lineage>
</organism>
<dbReference type="EMBL" id="KZ503960">
    <property type="protein sequence ID" value="PKU60334.1"/>
    <property type="molecule type" value="Genomic_DNA"/>
</dbReference>
<dbReference type="AlphaFoldDB" id="A0A2I0VA98"/>
<protein>
    <submittedName>
        <fullName evidence="1">Uncharacterized protein</fullName>
    </submittedName>
</protein>
<gene>
    <name evidence="1" type="ORF">MA16_Dca026673</name>
</gene>
<evidence type="ECO:0000313" key="2">
    <source>
        <dbReference type="Proteomes" id="UP000233837"/>
    </source>
</evidence>
<evidence type="ECO:0000313" key="1">
    <source>
        <dbReference type="EMBL" id="PKU60334.1"/>
    </source>
</evidence>
<dbReference type="Proteomes" id="UP000233837">
    <property type="component" value="Unassembled WGS sequence"/>
</dbReference>
<sequence length="100" mass="12223">MQYEFEFTSLSRYAPHYVSIQEEKCHKFLRGLGDQLQITLAPFDISKFLVLVERSRRIENELNFSKYSWEQLHLGKRKMFEKDDLFRNKRLKFNDKQKQS</sequence>
<proteinExistence type="predicted"/>
<reference evidence="1 2" key="1">
    <citation type="journal article" date="2016" name="Sci. Rep.">
        <title>The Dendrobium catenatum Lindl. genome sequence provides insights into polysaccharide synthase, floral development and adaptive evolution.</title>
        <authorList>
            <person name="Zhang G.Q."/>
            <person name="Xu Q."/>
            <person name="Bian C."/>
            <person name="Tsai W.C."/>
            <person name="Yeh C.M."/>
            <person name="Liu K.W."/>
            <person name="Yoshida K."/>
            <person name="Zhang L.S."/>
            <person name="Chang S.B."/>
            <person name="Chen F."/>
            <person name="Shi Y."/>
            <person name="Su Y.Y."/>
            <person name="Zhang Y.Q."/>
            <person name="Chen L.J."/>
            <person name="Yin Y."/>
            <person name="Lin M."/>
            <person name="Huang H."/>
            <person name="Deng H."/>
            <person name="Wang Z.W."/>
            <person name="Zhu S.L."/>
            <person name="Zhao X."/>
            <person name="Deng C."/>
            <person name="Niu S.C."/>
            <person name="Huang J."/>
            <person name="Wang M."/>
            <person name="Liu G.H."/>
            <person name="Yang H.J."/>
            <person name="Xiao X.J."/>
            <person name="Hsiao Y.Y."/>
            <person name="Wu W.L."/>
            <person name="Chen Y.Y."/>
            <person name="Mitsuda N."/>
            <person name="Ohme-Takagi M."/>
            <person name="Luo Y.B."/>
            <person name="Van de Peer Y."/>
            <person name="Liu Z.J."/>
        </authorList>
    </citation>
    <scope>NUCLEOTIDE SEQUENCE [LARGE SCALE GENOMIC DNA]</scope>
    <source>
        <tissue evidence="1">The whole plant</tissue>
    </source>
</reference>
<keyword evidence="2" id="KW-1185">Reference proteome</keyword>
<reference evidence="1 2" key="2">
    <citation type="journal article" date="2017" name="Nature">
        <title>The Apostasia genome and the evolution of orchids.</title>
        <authorList>
            <person name="Zhang G.Q."/>
            <person name="Liu K.W."/>
            <person name="Li Z."/>
            <person name="Lohaus R."/>
            <person name="Hsiao Y.Y."/>
            <person name="Niu S.C."/>
            <person name="Wang J.Y."/>
            <person name="Lin Y.C."/>
            <person name="Xu Q."/>
            <person name="Chen L.J."/>
            <person name="Yoshida K."/>
            <person name="Fujiwara S."/>
            <person name="Wang Z.W."/>
            <person name="Zhang Y.Q."/>
            <person name="Mitsuda N."/>
            <person name="Wang M."/>
            <person name="Liu G.H."/>
            <person name="Pecoraro L."/>
            <person name="Huang H.X."/>
            <person name="Xiao X.J."/>
            <person name="Lin M."/>
            <person name="Wu X.Y."/>
            <person name="Wu W.L."/>
            <person name="Chen Y.Y."/>
            <person name="Chang S.B."/>
            <person name="Sakamoto S."/>
            <person name="Ohme-Takagi M."/>
            <person name="Yagi M."/>
            <person name="Zeng S.J."/>
            <person name="Shen C.Y."/>
            <person name="Yeh C.M."/>
            <person name="Luo Y.B."/>
            <person name="Tsai W.C."/>
            <person name="Van de Peer Y."/>
            <person name="Liu Z.J."/>
        </authorList>
    </citation>
    <scope>NUCLEOTIDE SEQUENCE [LARGE SCALE GENOMIC DNA]</scope>
    <source>
        <tissue evidence="1">The whole plant</tissue>
    </source>
</reference>